<organism evidence="4 5">
    <name type="scientific">Nesidiocoris tenuis</name>
    <dbReference type="NCBI Taxonomy" id="355587"/>
    <lineage>
        <taxon>Eukaryota</taxon>
        <taxon>Metazoa</taxon>
        <taxon>Ecdysozoa</taxon>
        <taxon>Arthropoda</taxon>
        <taxon>Hexapoda</taxon>
        <taxon>Insecta</taxon>
        <taxon>Pterygota</taxon>
        <taxon>Neoptera</taxon>
        <taxon>Paraneoptera</taxon>
        <taxon>Hemiptera</taxon>
        <taxon>Heteroptera</taxon>
        <taxon>Panheteroptera</taxon>
        <taxon>Cimicomorpha</taxon>
        <taxon>Miridae</taxon>
        <taxon>Dicyphina</taxon>
        <taxon>Nesidiocoris</taxon>
    </lineage>
</organism>
<dbReference type="InterPro" id="IPR046350">
    <property type="entry name" value="Cystatin_sf"/>
</dbReference>
<evidence type="ECO:0000259" key="3">
    <source>
        <dbReference type="SMART" id="SM00043"/>
    </source>
</evidence>
<dbReference type="InterPro" id="IPR018073">
    <property type="entry name" value="Prot_inh_cystat_CS"/>
</dbReference>
<evidence type="ECO:0000256" key="2">
    <source>
        <dbReference type="SAM" id="SignalP"/>
    </source>
</evidence>
<name>A0ABN7BE71_9HEMI</name>
<comment type="similarity">
    <text evidence="1">Belongs to the cystatin family.</text>
</comment>
<evidence type="ECO:0000313" key="5">
    <source>
        <dbReference type="Proteomes" id="UP001307889"/>
    </source>
</evidence>
<feature type="chain" id="PRO_5045314315" description="Cystatin domain-containing protein" evidence="2">
    <location>
        <begin position="18"/>
        <end position="107"/>
    </location>
</feature>
<keyword evidence="2" id="KW-0732">Signal</keyword>
<sequence length="107" mass="11663">MWKIAIFVVAVVAMSSAKPAGDKAPCVGCPVQQDANDPAILKKLHSALATVNTPEQVDQITSVQTQVVAGTKYIVQFKTKQGKQCEASWVEQPWISEAPQYVNFKCE</sequence>
<protein>
    <recommendedName>
        <fullName evidence="3">Cystatin domain-containing protein</fullName>
    </recommendedName>
</protein>
<feature type="signal peptide" evidence="2">
    <location>
        <begin position="1"/>
        <end position="17"/>
    </location>
</feature>
<gene>
    <name evidence="4" type="ORF">NTJ_14773</name>
</gene>
<dbReference type="PROSITE" id="PS00287">
    <property type="entry name" value="CYSTATIN"/>
    <property type="match status" value="1"/>
</dbReference>
<dbReference type="EMBL" id="AP028921">
    <property type="protein sequence ID" value="BET01955.1"/>
    <property type="molecule type" value="Genomic_DNA"/>
</dbReference>
<dbReference type="SUPFAM" id="SSF54403">
    <property type="entry name" value="Cystatin/monellin"/>
    <property type="match status" value="1"/>
</dbReference>
<dbReference type="SMART" id="SM00043">
    <property type="entry name" value="CY"/>
    <property type="match status" value="1"/>
</dbReference>
<evidence type="ECO:0000313" key="4">
    <source>
        <dbReference type="EMBL" id="BET01955.1"/>
    </source>
</evidence>
<keyword evidence="5" id="KW-1185">Reference proteome</keyword>
<reference evidence="4 5" key="1">
    <citation type="submission" date="2023-09" db="EMBL/GenBank/DDBJ databases">
        <title>Nesidiocoris tenuis whole genome shotgun sequence.</title>
        <authorList>
            <person name="Shibata T."/>
            <person name="Shimoda M."/>
            <person name="Kobayashi T."/>
            <person name="Uehara T."/>
        </authorList>
    </citation>
    <scope>NUCLEOTIDE SEQUENCE [LARGE SCALE GENOMIC DNA]</scope>
    <source>
        <strain evidence="4 5">Japan</strain>
    </source>
</reference>
<evidence type="ECO:0000256" key="1">
    <source>
        <dbReference type="ARBA" id="ARBA00009403"/>
    </source>
</evidence>
<dbReference type="CDD" id="cd00042">
    <property type="entry name" value="CY"/>
    <property type="match status" value="1"/>
</dbReference>
<dbReference type="InterPro" id="IPR000010">
    <property type="entry name" value="Cystatin_dom"/>
</dbReference>
<dbReference type="Gene3D" id="3.10.450.10">
    <property type="match status" value="1"/>
</dbReference>
<proteinExistence type="inferred from homology"/>
<dbReference type="Pfam" id="PF00031">
    <property type="entry name" value="Cystatin"/>
    <property type="match status" value="1"/>
</dbReference>
<accession>A0ABN7BE71</accession>
<dbReference type="Proteomes" id="UP001307889">
    <property type="component" value="Chromosome 13"/>
</dbReference>
<feature type="domain" description="Cystatin" evidence="3">
    <location>
        <begin position="25"/>
        <end position="107"/>
    </location>
</feature>